<evidence type="ECO:0000313" key="8">
    <source>
        <dbReference type="EMBL" id="WOG99017.1"/>
    </source>
</evidence>
<dbReference type="PANTHER" id="PTHR13871">
    <property type="entry name" value="THIOREDOXIN"/>
    <property type="match status" value="1"/>
</dbReference>
<dbReference type="Proteomes" id="UP000077755">
    <property type="component" value="Chromosome 4"/>
</dbReference>
<sequence length="415" mass="47991">MPWTAIPFFDTQSRNSLGKRLGLPDAFISEFQTLSVVFDPSGVVLQPAAAGFFSWFGAQAYPFTAQRMDCLENEYEEALYHPSITKLLTFPECNYVINNQNQEVPVHNLEDKVVALYFDEESISAELPIKLKTAYDELLAKEKNFEIVLVHIHDSVYSSECATEESFWKTFSKMPWLALPFKDPRCKYLKRVFSYPVDLEGPGPDPRLVIIGPRGKYYELYGADILQRFGVEAYPFTRMRIAKLEATYMKELKLDKFWDPNISFIQKNGPEVKLSQLVGKRIILVIEGEWASGKFLRRLKARYLEMKETDDAFEVIFVPKKVGSPYGKHVFAAMPWLRHPHRPRRTNIVKLLCRFRRGDGIVAFDRDGTVVRRSTAPSIERGNKEYPFYAGGLEKEALTEVTEKYNWDYLPIEVW</sequence>
<dbReference type="EC" id="1.8.1.8" evidence="1"/>
<comment type="catalytic activity">
    <reaction evidence="5">
        <text>[protein]-dithiol + NAD(+) = [protein]-disulfide + NADH + H(+)</text>
        <dbReference type="Rhea" id="RHEA:18749"/>
        <dbReference type="Rhea" id="RHEA-COMP:10593"/>
        <dbReference type="Rhea" id="RHEA-COMP:10594"/>
        <dbReference type="ChEBI" id="CHEBI:15378"/>
        <dbReference type="ChEBI" id="CHEBI:29950"/>
        <dbReference type="ChEBI" id="CHEBI:50058"/>
        <dbReference type="ChEBI" id="CHEBI:57540"/>
        <dbReference type="ChEBI" id="CHEBI:57945"/>
        <dbReference type="EC" id="1.8.1.8"/>
    </reaction>
</comment>
<reference evidence="8" key="2">
    <citation type="submission" date="2022-03" db="EMBL/GenBank/DDBJ databases">
        <title>Draft title - Genomic analysis of global carrot germplasm unveils the trajectory of domestication and the origin of high carotenoid orange carrot.</title>
        <authorList>
            <person name="Iorizzo M."/>
            <person name="Ellison S."/>
            <person name="Senalik D."/>
            <person name="Macko-Podgorni A."/>
            <person name="Grzebelus D."/>
            <person name="Bostan H."/>
            <person name="Rolling W."/>
            <person name="Curaba J."/>
            <person name="Simon P."/>
        </authorList>
    </citation>
    <scope>NUCLEOTIDE SEQUENCE</scope>
    <source>
        <tissue evidence="8">Leaf</tissue>
    </source>
</reference>
<gene>
    <name evidence="8" type="ORF">DCAR_0418363</name>
</gene>
<dbReference type="PANTHER" id="PTHR13871:SF96">
    <property type="entry name" value="THIOREDOXIN DOMAIN-CONTAINING PROTEIN"/>
    <property type="match status" value="1"/>
</dbReference>
<dbReference type="Gene3D" id="3.40.30.10">
    <property type="entry name" value="Glutaredoxin"/>
    <property type="match status" value="2"/>
</dbReference>
<name>A0AAF1AZM7_DAUCS</name>
<organism evidence="8 9">
    <name type="scientific">Daucus carota subsp. sativus</name>
    <name type="common">Carrot</name>
    <dbReference type="NCBI Taxonomy" id="79200"/>
    <lineage>
        <taxon>Eukaryota</taxon>
        <taxon>Viridiplantae</taxon>
        <taxon>Streptophyta</taxon>
        <taxon>Embryophyta</taxon>
        <taxon>Tracheophyta</taxon>
        <taxon>Spermatophyta</taxon>
        <taxon>Magnoliopsida</taxon>
        <taxon>eudicotyledons</taxon>
        <taxon>Gunneridae</taxon>
        <taxon>Pentapetalae</taxon>
        <taxon>asterids</taxon>
        <taxon>campanulids</taxon>
        <taxon>Apiales</taxon>
        <taxon>Apiaceae</taxon>
        <taxon>Apioideae</taxon>
        <taxon>Scandiceae</taxon>
        <taxon>Daucinae</taxon>
        <taxon>Daucus</taxon>
        <taxon>Daucus sect. Daucus</taxon>
    </lineage>
</organism>
<keyword evidence="3" id="KW-0560">Oxidoreductase</keyword>
<keyword evidence="2" id="KW-0677">Repeat</keyword>
<keyword evidence="4" id="KW-0520">NAD</keyword>
<evidence type="ECO:0000256" key="2">
    <source>
        <dbReference type="ARBA" id="ARBA00022737"/>
    </source>
</evidence>
<evidence type="ECO:0000313" key="9">
    <source>
        <dbReference type="Proteomes" id="UP000077755"/>
    </source>
</evidence>
<evidence type="ECO:0000256" key="5">
    <source>
        <dbReference type="ARBA" id="ARBA00047388"/>
    </source>
</evidence>
<dbReference type="InterPro" id="IPR012336">
    <property type="entry name" value="Thioredoxin-like_fold"/>
</dbReference>
<evidence type="ECO:0000256" key="3">
    <source>
        <dbReference type="ARBA" id="ARBA00023002"/>
    </source>
</evidence>
<dbReference type="GO" id="GO:0047134">
    <property type="term" value="F:protein-disulfide reductase [NAD(P)H] activity"/>
    <property type="evidence" value="ECO:0007669"/>
    <property type="project" value="UniProtKB-EC"/>
</dbReference>
<keyword evidence="9" id="KW-1185">Reference proteome</keyword>
<reference evidence="8" key="1">
    <citation type="journal article" date="2016" name="Nat. Genet.">
        <title>A high-quality carrot genome assembly provides new insights into carotenoid accumulation and asterid genome evolution.</title>
        <authorList>
            <person name="Iorizzo M."/>
            <person name="Ellison S."/>
            <person name="Senalik D."/>
            <person name="Zeng P."/>
            <person name="Satapoomin P."/>
            <person name="Huang J."/>
            <person name="Bowman M."/>
            <person name="Iovene M."/>
            <person name="Sanseverino W."/>
            <person name="Cavagnaro P."/>
            <person name="Yildiz M."/>
            <person name="Macko-Podgorni A."/>
            <person name="Moranska E."/>
            <person name="Grzebelus E."/>
            <person name="Grzebelus D."/>
            <person name="Ashrafi H."/>
            <person name="Zheng Z."/>
            <person name="Cheng S."/>
            <person name="Spooner D."/>
            <person name="Van Deynze A."/>
            <person name="Simon P."/>
        </authorList>
    </citation>
    <scope>NUCLEOTIDE SEQUENCE</scope>
    <source>
        <tissue evidence="8">Leaf</tissue>
    </source>
</reference>
<evidence type="ECO:0000256" key="6">
    <source>
        <dbReference type="ARBA" id="ARBA00047804"/>
    </source>
</evidence>
<evidence type="ECO:0000256" key="1">
    <source>
        <dbReference type="ARBA" id="ARBA00012612"/>
    </source>
</evidence>
<comment type="catalytic activity">
    <reaction evidence="6">
        <text>[protein]-dithiol + NADP(+) = [protein]-disulfide + NADPH + H(+)</text>
        <dbReference type="Rhea" id="RHEA:18753"/>
        <dbReference type="Rhea" id="RHEA-COMP:10593"/>
        <dbReference type="Rhea" id="RHEA-COMP:10594"/>
        <dbReference type="ChEBI" id="CHEBI:15378"/>
        <dbReference type="ChEBI" id="CHEBI:29950"/>
        <dbReference type="ChEBI" id="CHEBI:50058"/>
        <dbReference type="ChEBI" id="CHEBI:57783"/>
        <dbReference type="ChEBI" id="CHEBI:58349"/>
        <dbReference type="EC" id="1.8.1.8"/>
    </reaction>
</comment>
<dbReference type="EMBL" id="CP093346">
    <property type="protein sequence ID" value="WOG99017.1"/>
    <property type="molecule type" value="Genomic_DNA"/>
</dbReference>
<dbReference type="Pfam" id="PF13905">
    <property type="entry name" value="Thioredoxin_8"/>
    <property type="match status" value="1"/>
</dbReference>
<dbReference type="AlphaFoldDB" id="A0AAF1AZM7"/>
<evidence type="ECO:0000256" key="4">
    <source>
        <dbReference type="ARBA" id="ARBA00023027"/>
    </source>
</evidence>
<dbReference type="InterPro" id="IPR052259">
    <property type="entry name" value="Nucleoredoxin-like"/>
</dbReference>
<accession>A0AAF1AZM7</accession>
<feature type="domain" description="Thioredoxin-like fold" evidence="7">
    <location>
        <begin position="111"/>
        <end position="216"/>
    </location>
</feature>
<proteinExistence type="predicted"/>
<protein>
    <recommendedName>
        <fullName evidence="1">protein-disulfide reductase</fullName>
        <ecNumber evidence="1">1.8.1.8</ecNumber>
    </recommendedName>
</protein>
<evidence type="ECO:0000259" key="7">
    <source>
        <dbReference type="Pfam" id="PF13905"/>
    </source>
</evidence>